<name>A0A2S9X5M0_9NEIS</name>
<dbReference type="PRINTS" id="PR01608">
    <property type="entry name" value="BACINVASINC"/>
</dbReference>
<organism evidence="6 7">
    <name type="scientific">Chromobacterium amazonense</name>
    <dbReference type="NCBI Taxonomy" id="1382803"/>
    <lineage>
        <taxon>Bacteria</taxon>
        <taxon>Pseudomonadati</taxon>
        <taxon>Pseudomonadota</taxon>
        <taxon>Betaproteobacteria</taxon>
        <taxon>Neisseriales</taxon>
        <taxon>Chromobacteriaceae</taxon>
        <taxon>Chromobacterium</taxon>
    </lineage>
</organism>
<comment type="caution">
    <text evidence="6">The sequence shown here is derived from an EMBL/GenBank/DDBJ whole genome shotgun (WGS) entry which is preliminary data.</text>
</comment>
<dbReference type="AlphaFoldDB" id="A0A2S9X5M0"/>
<evidence type="ECO:0000256" key="4">
    <source>
        <dbReference type="ARBA" id="ARBA00023026"/>
    </source>
</evidence>
<accession>A0A2S9X5M0</accession>
<dbReference type="GO" id="GO:0005576">
    <property type="term" value="C:extracellular region"/>
    <property type="evidence" value="ECO:0007669"/>
    <property type="project" value="UniProtKB-SubCell"/>
</dbReference>
<gene>
    <name evidence="6" type="ORF">BUE93_09140</name>
</gene>
<reference evidence="6 7" key="1">
    <citation type="submission" date="2017-01" db="EMBL/GenBank/DDBJ databases">
        <title>New insights into the genetic diversity of Chromobacterium isolated from tropical freshwater lake.</title>
        <authorList>
            <person name="Santos A.B."/>
            <person name="Nascimento A.M."/>
            <person name="Da Silva P.C."/>
        </authorList>
    </citation>
    <scope>NUCLEOTIDE SEQUENCE [LARGE SCALE GENOMIC DNA]</scope>
    <source>
        <strain evidence="6 7">56AF</strain>
    </source>
</reference>
<evidence type="ECO:0000313" key="7">
    <source>
        <dbReference type="Proteomes" id="UP000239469"/>
    </source>
</evidence>
<evidence type="ECO:0000256" key="2">
    <source>
        <dbReference type="ARBA" id="ARBA00020604"/>
    </source>
</evidence>
<protein>
    <recommendedName>
        <fullName evidence="2">Effector protein BipC</fullName>
    </recommendedName>
</protein>
<proteinExistence type="inferred from homology"/>
<evidence type="ECO:0000256" key="1">
    <source>
        <dbReference type="ARBA" id="ARBA00004613"/>
    </source>
</evidence>
<keyword evidence="3" id="KW-0964">Secreted</keyword>
<dbReference type="InterPro" id="IPR005427">
    <property type="entry name" value="BipC/SctB"/>
</dbReference>
<evidence type="ECO:0000313" key="6">
    <source>
        <dbReference type="EMBL" id="PRP70977.1"/>
    </source>
</evidence>
<sequence>MITIANSPFPQFRPIDSFHVSQKPINDACIPASNYFNSDIEYGAIGPGSRPQAPALTPPPVAAPDKAASRAWVQEALQDHEFGEDTVKKLMLIKEKASCPPENVTDVGQESGSQERLSIKGLAHRSAALLDVLSDLMLILMEANVRTVQHNMMMAYESALMKRDAGYREATDILSGAATGAATSIGMAGMGTYMSLKGAGIKGDALKHNKSQIDTLNAEKRALRGTLDSQGTVKLDMDQADTLTHLKPKATGATQELNQAGMPGGNTHVVDGMGEPAVPLQSSNKQLDKQQKAVLSRPIDEIESELDAQHNALQANNLKGSRLEAKGQAVSGAAFALSSITRSTSDYSAAVERADQGLLQTDEQVSSSAEQAAREAENAMRSDFQEMLRNIFSLMTNSADTNSAMAANRMA</sequence>
<comment type="subcellular location">
    <subcellularLocation>
        <location evidence="1">Secreted</location>
    </subcellularLocation>
</comment>
<dbReference type="EMBL" id="MTBD01000021">
    <property type="protein sequence ID" value="PRP70977.1"/>
    <property type="molecule type" value="Genomic_DNA"/>
</dbReference>
<dbReference type="Pfam" id="PF09599">
    <property type="entry name" value="IpaC_SipC"/>
    <property type="match status" value="1"/>
</dbReference>
<evidence type="ECO:0000256" key="5">
    <source>
        <dbReference type="ARBA" id="ARBA00035650"/>
    </source>
</evidence>
<dbReference type="RefSeq" id="WP_106076582.1">
    <property type="nucleotide sequence ID" value="NZ_MTBD01000021.1"/>
</dbReference>
<comment type="similarity">
    <text evidence="5">Belongs to the SctB/SipC family.</text>
</comment>
<keyword evidence="4" id="KW-0843">Virulence</keyword>
<evidence type="ECO:0000256" key="3">
    <source>
        <dbReference type="ARBA" id="ARBA00022525"/>
    </source>
</evidence>
<dbReference type="Proteomes" id="UP000239469">
    <property type="component" value="Unassembled WGS sequence"/>
</dbReference>